<dbReference type="InterPro" id="IPR012295">
    <property type="entry name" value="TBP_dom_sf"/>
</dbReference>
<accession>A0AA36H208</accession>
<feature type="binding site" evidence="8">
    <location>
        <position position="42"/>
    </location>
    <ligand>
        <name>a 1,2-diacyl-sn-glycero-3-phospho-(1D-myo-inositol-3,4,5-trisphosphate)</name>
        <dbReference type="ChEBI" id="CHEBI:57836"/>
    </ligand>
</feature>
<name>A0AA36H208_CYLNA</name>
<dbReference type="InterPro" id="IPR003164">
    <property type="entry name" value="Clathrin_a-adaptin_app_sub_C"/>
</dbReference>
<keyword evidence="3 7" id="KW-0254">Endocytosis</keyword>
<dbReference type="InterPro" id="IPR002553">
    <property type="entry name" value="Clathrin/coatomer_adapt-like_N"/>
</dbReference>
<feature type="compositionally biased region" description="Low complexity" evidence="9">
    <location>
        <begin position="668"/>
        <end position="686"/>
    </location>
</feature>
<dbReference type="InterPro" id="IPR050840">
    <property type="entry name" value="Adaptor_Complx_Large_Subunit"/>
</dbReference>
<evidence type="ECO:0000256" key="6">
    <source>
        <dbReference type="ARBA" id="ARBA00023176"/>
    </source>
</evidence>
<sequence length="935" mass="104748">MPAVKGDGMRGLAVFISDIRNCKSKEAEMKRINKELANIRSKFKGDKTLDGYQKKKYVCKLLFIFLLGNDIDFGHMEAVNLLSSNKYTEKQIGYLFISVLIEQNSDLMKLIVQAIRNDLTSRNPIHVNLALQCISNIGSRDMAEAFASDLPKLLVSGDTIDFVKQSAALCLLKLFRTAPDIIQPGEYASRIVHLLNDSHMGVVTSAASLIESLSKKWPDEYKGCVPLAISRLSRIVTATYTDLQDYTYYFVPAPWLCVKLLRLLQNYPPPEDPSNKARLLECLEGVLNKAQDAPKSKKVQHSNAKNAVLFEAIALIIHMDSEANLLVRACNQLGTFLAHRETNLRYLALESMCLLATSEFSHETVKKHQETIINSLKTERDVSVRQRAVDLLYAMCDRTNANEIVSEMLAYLETADYSIREEMVLKVAILAEKYATDYTWYVDVILKLIRIAGDYVSEEVWYRVIQIVVNREDVQGYAAKTVFEALQRPACHENMVKVGGYILGEFGNLIAGDQRSSPQIQFELLHSKFPLCSIATRCLLLTTYVKFCNLFPEIKHIIQQVYQTDHNLRNPDAELQQRAVEYLQMSKVATPDVLATILEEMPPFPEKESSLLAKLKKSKPQVEELENVEKERKTRPSLTAKDSTTSATLVDFSQPGNNGSSSLVDIFGQPGAQAPSQASAASPTPGDDISIANKHDYLKFVVKNNGVLYEDDVIQIGCKLEARTNLARLGMFYGNKTSAPFTDFTPVVSCPGVLAVQLQAQAKPIDPVIQAGTQVQQLINFVCVQEFGKMPIIHLKFNYADQAGRAHNFDKSLYLPVFVNKFFEPTEMPSDQFFARWKALGQPSQECQKIFPAKVSMEPSLVTQRLTGLGAKLLADVDPNPDNYVCAGIIHTQTQQIGTLIRLEPNKQAKMYRLTIRSSKDTVSAYLVEALVEQF</sequence>
<dbReference type="EMBL" id="CATQJL010000305">
    <property type="protein sequence ID" value="CAJ0602611.1"/>
    <property type="molecule type" value="Genomic_DNA"/>
</dbReference>
<dbReference type="Gene3D" id="3.30.310.10">
    <property type="entry name" value="TATA-Binding Protein"/>
    <property type="match status" value="1"/>
</dbReference>
<dbReference type="Pfam" id="PF01602">
    <property type="entry name" value="Adaptin_N"/>
    <property type="match status" value="1"/>
</dbReference>
<evidence type="ECO:0000256" key="8">
    <source>
        <dbReference type="PIRSR" id="PIRSR037091-1"/>
    </source>
</evidence>
<keyword evidence="4 7" id="KW-0653">Protein transport</keyword>
<evidence type="ECO:0000256" key="3">
    <source>
        <dbReference type="ARBA" id="ARBA00022583"/>
    </source>
</evidence>
<evidence type="ECO:0000256" key="5">
    <source>
        <dbReference type="ARBA" id="ARBA00023136"/>
    </source>
</evidence>
<comment type="subcellular location">
    <subcellularLocation>
        <location evidence="1">Membrane</location>
        <location evidence="1">Coated pit</location>
        <topology evidence="1">Peripheral membrane protein</topology>
        <orientation evidence="1">Cytoplasmic side</orientation>
    </subcellularLocation>
</comment>
<evidence type="ECO:0000256" key="9">
    <source>
        <dbReference type="SAM" id="MobiDB-lite"/>
    </source>
</evidence>
<dbReference type="GO" id="GO:0035615">
    <property type="term" value="F:clathrin adaptor activity"/>
    <property type="evidence" value="ECO:0007669"/>
    <property type="project" value="InterPro"/>
</dbReference>
<dbReference type="Gene3D" id="1.25.10.10">
    <property type="entry name" value="Leucine-rich Repeat Variant"/>
    <property type="match status" value="1"/>
</dbReference>
<proteinExistence type="inferred from homology"/>
<comment type="caution">
    <text evidence="11">The sequence shown here is derived from an EMBL/GenBank/DDBJ whole genome shotgun (WGS) entry which is preliminary data.</text>
</comment>
<feature type="compositionally biased region" description="Polar residues" evidence="9">
    <location>
        <begin position="636"/>
        <end position="648"/>
    </location>
</feature>
<dbReference type="PIRSF" id="PIRSF037091">
    <property type="entry name" value="AP2_complex_alpha"/>
    <property type="match status" value="1"/>
</dbReference>
<dbReference type="GO" id="GO:0030122">
    <property type="term" value="C:AP-2 adaptor complex"/>
    <property type="evidence" value="ECO:0007669"/>
    <property type="project" value="InterPro"/>
</dbReference>
<dbReference type="Pfam" id="PF02296">
    <property type="entry name" value="Alpha_adaptin_C"/>
    <property type="match status" value="1"/>
</dbReference>
<dbReference type="GO" id="GO:0006886">
    <property type="term" value="P:intracellular protein transport"/>
    <property type="evidence" value="ECO:0007669"/>
    <property type="project" value="UniProtKB-UniRule"/>
</dbReference>
<comment type="similarity">
    <text evidence="7">Belongs to the adaptor complexes large subunit family.</text>
</comment>
<feature type="binding site" evidence="8">
    <location>
        <begin position="10"/>
        <end position="11"/>
    </location>
    <ligand>
        <name>a 1,2-diacyl-sn-glycero-3-phospho-(1D-myo-inositol-3,4,5-trisphosphate)</name>
        <dbReference type="ChEBI" id="CHEBI:57836"/>
    </ligand>
</feature>
<evidence type="ECO:0000259" key="10">
    <source>
        <dbReference type="SMART" id="SM00809"/>
    </source>
</evidence>
<dbReference type="FunFam" id="1.25.10.10:FF:000020">
    <property type="entry name" value="AP-2 complex subunit alpha"/>
    <property type="match status" value="1"/>
</dbReference>
<feature type="region of interest" description="Disordered" evidence="9">
    <location>
        <begin position="615"/>
        <end position="687"/>
    </location>
</feature>
<comment type="function">
    <text evidence="7">Adaptins are components of the adaptor complexes which link clathrin to receptors in coated vesicles. Clathrin-associated protein complexes are believed to interact with the cytoplasmic tails of membrane proteins, leading to their selection and concentration.</text>
</comment>
<evidence type="ECO:0000313" key="12">
    <source>
        <dbReference type="Proteomes" id="UP001176961"/>
    </source>
</evidence>
<dbReference type="SUPFAM" id="SSF48371">
    <property type="entry name" value="ARM repeat"/>
    <property type="match status" value="1"/>
</dbReference>
<dbReference type="InterPro" id="IPR013041">
    <property type="entry name" value="Clathrin_app_Ig-like_sf"/>
</dbReference>
<dbReference type="SUPFAM" id="SSF55711">
    <property type="entry name" value="Subdomain of clathrin and coatomer appendage domain"/>
    <property type="match status" value="1"/>
</dbReference>
<dbReference type="GO" id="GO:0072583">
    <property type="term" value="P:clathrin-dependent endocytosis"/>
    <property type="evidence" value="ECO:0007669"/>
    <property type="project" value="InterPro"/>
</dbReference>
<reference evidence="11" key="1">
    <citation type="submission" date="2023-07" db="EMBL/GenBank/DDBJ databases">
        <authorList>
            <consortium name="CYATHOMIX"/>
        </authorList>
    </citation>
    <scope>NUCLEOTIDE SEQUENCE</scope>
    <source>
        <strain evidence="11">N/A</strain>
    </source>
</reference>
<dbReference type="PANTHER" id="PTHR22780">
    <property type="entry name" value="ADAPTIN, ALPHA/GAMMA/EPSILON"/>
    <property type="match status" value="1"/>
</dbReference>
<feature type="binding site" evidence="8">
    <location>
        <position position="52"/>
    </location>
    <ligand>
        <name>a 1,2-diacyl-sn-glycero-3-phospho-(1D-myo-inositol-3,4,5-trisphosphate)</name>
        <dbReference type="ChEBI" id="CHEBI:57836"/>
    </ligand>
</feature>
<dbReference type="SUPFAM" id="SSF49348">
    <property type="entry name" value="Clathrin adaptor appendage domain"/>
    <property type="match status" value="1"/>
</dbReference>
<keyword evidence="6 7" id="KW-0168">Coated pit</keyword>
<evidence type="ECO:0000313" key="11">
    <source>
        <dbReference type="EMBL" id="CAJ0602611.1"/>
    </source>
</evidence>
<dbReference type="InterPro" id="IPR017104">
    <property type="entry name" value="AP2_complex_asu"/>
</dbReference>
<evidence type="ECO:0000256" key="7">
    <source>
        <dbReference type="PIRNR" id="PIRNR037091"/>
    </source>
</evidence>
<dbReference type="InterPro" id="IPR016024">
    <property type="entry name" value="ARM-type_fold"/>
</dbReference>
<gene>
    <name evidence="11" type="ORF">CYNAS_LOCUS14594</name>
</gene>
<dbReference type="Gene3D" id="2.60.40.1230">
    <property type="match status" value="1"/>
</dbReference>
<dbReference type="InterPro" id="IPR008152">
    <property type="entry name" value="Clathrin_a/b/g-adaptin_app_Ig"/>
</dbReference>
<dbReference type="InterPro" id="IPR011989">
    <property type="entry name" value="ARM-like"/>
</dbReference>
<dbReference type="FunFam" id="3.30.310.10:FF:000004">
    <property type="entry name" value="AP-2 complex subunit alpha"/>
    <property type="match status" value="1"/>
</dbReference>
<dbReference type="AlphaFoldDB" id="A0AA36H208"/>
<keyword evidence="2 7" id="KW-0813">Transport</keyword>
<organism evidence="11 12">
    <name type="scientific">Cylicocyclus nassatus</name>
    <name type="common">Nematode worm</name>
    <dbReference type="NCBI Taxonomy" id="53992"/>
    <lineage>
        <taxon>Eukaryota</taxon>
        <taxon>Metazoa</taxon>
        <taxon>Ecdysozoa</taxon>
        <taxon>Nematoda</taxon>
        <taxon>Chromadorea</taxon>
        <taxon>Rhabditida</taxon>
        <taxon>Rhabditina</taxon>
        <taxon>Rhabditomorpha</taxon>
        <taxon>Strongyloidea</taxon>
        <taxon>Strongylidae</taxon>
        <taxon>Cylicocyclus</taxon>
    </lineage>
</organism>
<evidence type="ECO:0000256" key="1">
    <source>
        <dbReference type="ARBA" id="ARBA00004277"/>
    </source>
</evidence>
<protein>
    <recommendedName>
        <fullName evidence="7">AP-2 complex subunit alpha</fullName>
    </recommendedName>
</protein>
<dbReference type="SMART" id="SM00809">
    <property type="entry name" value="Alpha_adaptinC2"/>
    <property type="match status" value="1"/>
</dbReference>
<dbReference type="InterPro" id="IPR009028">
    <property type="entry name" value="Coatomer/calthrin_app_sub_C"/>
</dbReference>
<dbReference type="Pfam" id="PF02883">
    <property type="entry name" value="Alpha_adaptinC2"/>
    <property type="match status" value="1"/>
</dbReference>
<evidence type="ECO:0000256" key="2">
    <source>
        <dbReference type="ARBA" id="ARBA00022448"/>
    </source>
</evidence>
<evidence type="ECO:0000256" key="4">
    <source>
        <dbReference type="ARBA" id="ARBA00022927"/>
    </source>
</evidence>
<feature type="compositionally biased region" description="Polar residues" evidence="9">
    <location>
        <begin position="654"/>
        <end position="663"/>
    </location>
</feature>
<keyword evidence="12" id="KW-1185">Reference proteome</keyword>
<keyword evidence="5 7" id="KW-0472">Membrane</keyword>
<feature type="binding site" evidence="8">
    <location>
        <begin position="56"/>
        <end position="60"/>
    </location>
    <ligand>
        <name>a 1,2-diacyl-sn-glycero-3-phospho-(1D-myo-inositol-3,4,5-trisphosphate)</name>
        <dbReference type="ChEBI" id="CHEBI:57836"/>
    </ligand>
</feature>
<dbReference type="Proteomes" id="UP001176961">
    <property type="component" value="Unassembled WGS sequence"/>
</dbReference>
<feature type="domain" description="Clathrin adaptor alpha/beta/gamma-adaptin appendage Ig-like subdomain" evidence="10">
    <location>
        <begin position="698"/>
        <end position="810"/>
    </location>
</feature>